<evidence type="ECO:0000259" key="1">
    <source>
        <dbReference type="Pfam" id="PF13847"/>
    </source>
</evidence>
<dbReference type="InterPro" id="IPR029063">
    <property type="entry name" value="SAM-dependent_MTases_sf"/>
</dbReference>
<dbReference type="InterPro" id="IPR025714">
    <property type="entry name" value="Methyltranfer_dom"/>
</dbReference>
<protein>
    <recommendedName>
        <fullName evidence="1">Methyltransferase domain-containing protein</fullName>
    </recommendedName>
</protein>
<dbReference type="EMBL" id="BARU01035812">
    <property type="protein sequence ID" value="GAH84729.1"/>
    <property type="molecule type" value="Genomic_DNA"/>
</dbReference>
<dbReference type="Pfam" id="PF13847">
    <property type="entry name" value="Methyltransf_31"/>
    <property type="match status" value="1"/>
</dbReference>
<gene>
    <name evidence="2" type="ORF">S03H2_56003</name>
</gene>
<accession>X1K352</accession>
<dbReference type="SUPFAM" id="SSF53335">
    <property type="entry name" value="S-adenosyl-L-methionine-dependent methyltransferases"/>
    <property type="match status" value="1"/>
</dbReference>
<sequence>MPSARSKVEIGPAGARYYDLFLNMLSLGSYSHFIKGVVDKMGINPGQSIIDLGSGTGKNDCFMAEKVDSQGRIVGLDISNEMLVRAWKHCRGYPNVVFEKQRIELSLPYKEEFDK</sequence>
<reference evidence="2" key="1">
    <citation type="journal article" date="2014" name="Front. Microbiol.">
        <title>High frequency of phylogenetically diverse reductive dehalogenase-homologous genes in deep subseafloor sedimentary metagenomes.</title>
        <authorList>
            <person name="Kawai M."/>
            <person name="Futagami T."/>
            <person name="Toyoda A."/>
            <person name="Takaki Y."/>
            <person name="Nishi S."/>
            <person name="Hori S."/>
            <person name="Arai W."/>
            <person name="Tsubouchi T."/>
            <person name="Morono Y."/>
            <person name="Uchiyama I."/>
            <person name="Ito T."/>
            <person name="Fujiyama A."/>
            <person name="Inagaki F."/>
            <person name="Takami H."/>
        </authorList>
    </citation>
    <scope>NUCLEOTIDE SEQUENCE</scope>
    <source>
        <strain evidence="2">Expedition CK06-06</strain>
    </source>
</reference>
<name>X1K352_9ZZZZ</name>
<comment type="caution">
    <text evidence="2">The sequence shown here is derived from an EMBL/GenBank/DDBJ whole genome shotgun (WGS) entry which is preliminary data.</text>
</comment>
<evidence type="ECO:0000313" key="2">
    <source>
        <dbReference type="EMBL" id="GAH84729.1"/>
    </source>
</evidence>
<proteinExistence type="predicted"/>
<dbReference type="AlphaFoldDB" id="X1K352"/>
<dbReference type="Gene3D" id="3.40.50.150">
    <property type="entry name" value="Vaccinia Virus protein VP39"/>
    <property type="match status" value="1"/>
</dbReference>
<organism evidence="2">
    <name type="scientific">marine sediment metagenome</name>
    <dbReference type="NCBI Taxonomy" id="412755"/>
    <lineage>
        <taxon>unclassified sequences</taxon>
        <taxon>metagenomes</taxon>
        <taxon>ecological metagenomes</taxon>
    </lineage>
</organism>
<feature type="non-terminal residue" evidence="2">
    <location>
        <position position="115"/>
    </location>
</feature>
<dbReference type="CDD" id="cd02440">
    <property type="entry name" value="AdoMet_MTases"/>
    <property type="match status" value="1"/>
</dbReference>
<feature type="domain" description="Methyltransferase" evidence="1">
    <location>
        <begin position="44"/>
        <end position="114"/>
    </location>
</feature>